<organism evidence="2 3">
    <name type="scientific">Citrullus colocynthis</name>
    <name type="common">colocynth</name>
    <dbReference type="NCBI Taxonomy" id="252529"/>
    <lineage>
        <taxon>Eukaryota</taxon>
        <taxon>Viridiplantae</taxon>
        <taxon>Streptophyta</taxon>
        <taxon>Embryophyta</taxon>
        <taxon>Tracheophyta</taxon>
        <taxon>Spermatophyta</taxon>
        <taxon>Magnoliopsida</taxon>
        <taxon>eudicotyledons</taxon>
        <taxon>Gunneridae</taxon>
        <taxon>Pentapetalae</taxon>
        <taxon>rosids</taxon>
        <taxon>fabids</taxon>
        <taxon>Cucurbitales</taxon>
        <taxon>Cucurbitaceae</taxon>
        <taxon>Benincaseae</taxon>
        <taxon>Citrullus</taxon>
    </lineage>
</organism>
<name>A0ABP0YY25_9ROSI</name>
<keyword evidence="1" id="KW-0472">Membrane</keyword>
<dbReference type="Proteomes" id="UP001642487">
    <property type="component" value="Chromosome 6"/>
</dbReference>
<dbReference type="EMBL" id="OZ021740">
    <property type="protein sequence ID" value="CAK9324460.1"/>
    <property type="molecule type" value="Genomic_DNA"/>
</dbReference>
<proteinExistence type="predicted"/>
<sequence length="143" mass="16072">MIINLQADQPNSTVPSLPRFNCAVVIFRPSKNPFPSRVWIIRATTSLLSHVSFEFCPIQNGISIITAEFCPSRICLLGIPNPICWFFKFFSHSTDKGLASIMITIFKPFMTFIVIVHNLRVFGPGLNPFAPYCVAHHSFAVSR</sequence>
<evidence type="ECO:0000313" key="2">
    <source>
        <dbReference type="EMBL" id="CAK9324460.1"/>
    </source>
</evidence>
<keyword evidence="3" id="KW-1185">Reference proteome</keyword>
<evidence type="ECO:0000313" key="3">
    <source>
        <dbReference type="Proteomes" id="UP001642487"/>
    </source>
</evidence>
<gene>
    <name evidence="2" type="ORF">CITCOLO1_LOCUS16694</name>
</gene>
<evidence type="ECO:0000256" key="1">
    <source>
        <dbReference type="SAM" id="Phobius"/>
    </source>
</evidence>
<keyword evidence="1" id="KW-1133">Transmembrane helix</keyword>
<keyword evidence="1" id="KW-0812">Transmembrane</keyword>
<accession>A0ABP0YY25</accession>
<protein>
    <submittedName>
        <fullName evidence="2">Uncharacterized protein</fullName>
    </submittedName>
</protein>
<feature type="transmembrane region" description="Helical" evidence="1">
    <location>
        <begin position="98"/>
        <end position="119"/>
    </location>
</feature>
<reference evidence="2 3" key="1">
    <citation type="submission" date="2024-03" db="EMBL/GenBank/DDBJ databases">
        <authorList>
            <person name="Gkanogiannis A."/>
            <person name="Becerra Lopez-Lavalle L."/>
        </authorList>
    </citation>
    <scope>NUCLEOTIDE SEQUENCE [LARGE SCALE GENOMIC DNA]</scope>
</reference>